<evidence type="ECO:0000256" key="5">
    <source>
        <dbReference type="ARBA" id="ARBA00022692"/>
    </source>
</evidence>
<evidence type="ECO:0000256" key="2">
    <source>
        <dbReference type="ARBA" id="ARBA00010892"/>
    </source>
</evidence>
<dbReference type="Proteomes" id="UP000305202">
    <property type="component" value="Unassembled WGS sequence"/>
</dbReference>
<evidence type="ECO:0000256" key="1">
    <source>
        <dbReference type="ARBA" id="ARBA00004127"/>
    </source>
</evidence>
<dbReference type="RefSeq" id="WP_136991029.1">
    <property type="nucleotide sequence ID" value="NZ_SZPQ01000021.1"/>
</dbReference>
<evidence type="ECO:0000256" key="8">
    <source>
        <dbReference type="RuleBase" id="RU362101"/>
    </source>
</evidence>
<sequence>MKSAPFRLTSFPPRLKGLCGGIIIINLLAWCWAYFAFRHQPALLGTALLAYMFGLRHAVDADHIAAIDNATRKLLQDGRSADSAGAFFSLGHASVVIISCLFVAWTASALDNALGDAKAIGNLISTLASAGFMLVLAVANLLILISVWRTFRQVRNGGSVASEDLDILLNRRGILARFFRPLFRLVSHAWHLFPIGFLFGIGFDTATEIALFGLSSSQAVGGISFFNIMVMPALFTAGMMLVDTLDGLLMVRVYRWAYVRPIRKLYYNLTITFMSVVVAFFIGGVEILSLLSEKMAFTSSFWRDIQALTGNFNTLGYIIIALFLGSWLISAMIYRLKGYDHVDIRFDEP</sequence>
<accession>A0ABY2SJZ2</accession>
<feature type="transmembrane region" description="Helical" evidence="8">
    <location>
        <begin position="312"/>
        <end position="336"/>
    </location>
</feature>
<dbReference type="InterPro" id="IPR004688">
    <property type="entry name" value="Ni/Co_transpt"/>
</dbReference>
<dbReference type="NCBIfam" id="TIGR00802">
    <property type="entry name" value="nico"/>
    <property type="match status" value="1"/>
</dbReference>
<dbReference type="InterPro" id="IPR011541">
    <property type="entry name" value="Ni/Co_transpt_high_affinity"/>
</dbReference>
<feature type="transmembrane region" description="Helical" evidence="8">
    <location>
        <begin position="80"/>
        <end position="107"/>
    </location>
</feature>
<keyword evidence="3 8" id="KW-0813">Transport</keyword>
<protein>
    <recommendedName>
        <fullName evidence="8">Nickel/cobalt efflux system</fullName>
    </recommendedName>
</protein>
<keyword evidence="4" id="KW-0533">Nickel</keyword>
<feature type="transmembrane region" description="Helical" evidence="8">
    <location>
        <begin position="15"/>
        <end position="35"/>
    </location>
</feature>
<name>A0ABY2SJZ2_9HYPH</name>
<dbReference type="EMBL" id="SZPQ01000021">
    <property type="protein sequence ID" value="TKI05245.1"/>
    <property type="molecule type" value="Genomic_DNA"/>
</dbReference>
<dbReference type="Pfam" id="PF03824">
    <property type="entry name" value="NicO"/>
    <property type="match status" value="1"/>
</dbReference>
<evidence type="ECO:0000313" key="9">
    <source>
        <dbReference type="EMBL" id="TKI05245.1"/>
    </source>
</evidence>
<feature type="transmembrane region" description="Helical" evidence="8">
    <location>
        <begin position="119"/>
        <end position="145"/>
    </location>
</feature>
<feature type="transmembrane region" description="Helical" evidence="8">
    <location>
        <begin position="182"/>
        <end position="203"/>
    </location>
</feature>
<evidence type="ECO:0000256" key="6">
    <source>
        <dbReference type="ARBA" id="ARBA00022989"/>
    </source>
</evidence>
<comment type="subcellular location">
    <subcellularLocation>
        <location evidence="8">Cell membrane</location>
        <topology evidence="8">Multi-pass membrane protein</topology>
    </subcellularLocation>
    <subcellularLocation>
        <location evidence="1">Endomembrane system</location>
        <topology evidence="1">Multi-pass membrane protein</topology>
    </subcellularLocation>
</comment>
<comment type="similarity">
    <text evidence="2 8">Belongs to the NiCoT transporter (TC 2.A.52) family.</text>
</comment>
<evidence type="ECO:0000256" key="7">
    <source>
        <dbReference type="ARBA" id="ARBA00023136"/>
    </source>
</evidence>
<keyword evidence="7 8" id="KW-0472">Membrane</keyword>
<feature type="transmembrane region" description="Helical" evidence="8">
    <location>
        <begin position="223"/>
        <end position="245"/>
    </location>
</feature>
<evidence type="ECO:0000256" key="4">
    <source>
        <dbReference type="ARBA" id="ARBA00022596"/>
    </source>
</evidence>
<comment type="caution">
    <text evidence="9">The sequence shown here is derived from an EMBL/GenBank/DDBJ whole genome shotgun (WGS) entry which is preliminary data.</text>
</comment>
<organism evidence="9 10">
    <name type="scientific">Martelella alba</name>
    <dbReference type="NCBI Taxonomy" id="2590451"/>
    <lineage>
        <taxon>Bacteria</taxon>
        <taxon>Pseudomonadati</taxon>
        <taxon>Pseudomonadota</taxon>
        <taxon>Alphaproteobacteria</taxon>
        <taxon>Hyphomicrobiales</taxon>
        <taxon>Aurantimonadaceae</taxon>
        <taxon>Martelella</taxon>
    </lineage>
</organism>
<dbReference type="PANTHER" id="PTHR31611">
    <property type="entry name" value="HIGH-AFFINITY NICKEL TRANSPORT PROTEIN NIC1"/>
    <property type="match status" value="1"/>
</dbReference>
<evidence type="ECO:0000313" key="10">
    <source>
        <dbReference type="Proteomes" id="UP000305202"/>
    </source>
</evidence>
<feature type="transmembrane region" description="Helical" evidence="8">
    <location>
        <begin position="265"/>
        <end position="292"/>
    </location>
</feature>
<gene>
    <name evidence="9" type="ORF">FCN80_15295</name>
</gene>
<keyword evidence="10" id="KW-1185">Reference proteome</keyword>
<evidence type="ECO:0000256" key="3">
    <source>
        <dbReference type="ARBA" id="ARBA00022448"/>
    </source>
</evidence>
<keyword evidence="6 8" id="KW-1133">Transmembrane helix</keyword>
<proteinExistence type="inferred from homology"/>
<reference evidence="9 10" key="1">
    <citation type="submission" date="2019-04" db="EMBL/GenBank/DDBJ databases">
        <authorList>
            <person name="Li M."/>
            <person name="Gao C."/>
        </authorList>
    </citation>
    <scope>NUCLEOTIDE SEQUENCE [LARGE SCALE GENOMIC DNA]</scope>
    <source>
        <strain evidence="9 10">BGMRC 2031</strain>
    </source>
</reference>
<keyword evidence="5 8" id="KW-0812">Transmembrane</keyword>
<dbReference type="PANTHER" id="PTHR31611:SF0">
    <property type="entry name" value="HIGH-AFFINITY NICKEL TRANSPORT PROTEIN NIC1"/>
    <property type="match status" value="1"/>
</dbReference>